<dbReference type="KEGG" id="osu:NT6N_39150"/>
<proteinExistence type="predicted"/>
<gene>
    <name evidence="2" type="ORF">NT6N_39150</name>
</gene>
<dbReference type="Pfam" id="PF14808">
    <property type="entry name" value="TMEM164"/>
    <property type="match status" value="1"/>
</dbReference>
<keyword evidence="1" id="KW-1133">Transmembrane helix</keyword>
<accession>A0AAT9FS65</accession>
<evidence type="ECO:0000256" key="1">
    <source>
        <dbReference type="SAM" id="Phobius"/>
    </source>
</evidence>
<dbReference type="InterPro" id="IPR011737">
    <property type="entry name" value="CHP02206_TP0381"/>
</dbReference>
<sequence length="237" mass="26370">MLATFQHYGMTHIGVLAVLVVVTTLMIRRCRKDPESPRAKAAIALLAFLCFAAYPINQAILSAYGGSFPLDSLMPFHLCDIAAFICGFALITRRPILCELSYFWGLAGTMQGLLTPNLAHDFPSPVFFIFFLHHGVIVITALLLPLGLGWRPREGAALRAFVWVLIYAGVAFIANYLLETNFGFLMHKPDRGSLLDIMGPWPWYVLCLISLAGLFFYLLSLPFKRSLQSAVSKPKEN</sequence>
<dbReference type="EMBL" id="AP026866">
    <property type="protein sequence ID" value="BDS08875.1"/>
    <property type="molecule type" value="Genomic_DNA"/>
</dbReference>
<keyword evidence="1" id="KW-0472">Membrane</keyword>
<dbReference type="NCBIfam" id="TIGR02206">
    <property type="entry name" value="intg_mem_TP0381"/>
    <property type="match status" value="1"/>
</dbReference>
<reference evidence="2" key="1">
    <citation type="submission" date="2024-07" db="EMBL/GenBank/DDBJ databases">
        <title>Complete genome sequence of Verrucomicrobiaceae bacterium NT6N.</title>
        <authorList>
            <person name="Huang C."/>
            <person name="Takami H."/>
            <person name="Hamasaki K."/>
        </authorList>
    </citation>
    <scope>NUCLEOTIDE SEQUENCE</scope>
    <source>
        <strain evidence="2">NT6N</strain>
    </source>
</reference>
<evidence type="ECO:0008006" key="3">
    <source>
        <dbReference type="Google" id="ProtNLM"/>
    </source>
</evidence>
<protein>
    <recommendedName>
        <fullName evidence="3">TIGR02206 family membrane protein</fullName>
    </recommendedName>
</protein>
<feature type="transmembrane region" description="Helical" evidence="1">
    <location>
        <begin position="160"/>
        <end position="178"/>
    </location>
</feature>
<feature type="transmembrane region" description="Helical" evidence="1">
    <location>
        <begin position="126"/>
        <end position="148"/>
    </location>
</feature>
<feature type="transmembrane region" description="Helical" evidence="1">
    <location>
        <begin position="39"/>
        <end position="61"/>
    </location>
</feature>
<dbReference type="AlphaFoldDB" id="A0AAT9FS65"/>
<feature type="transmembrane region" description="Helical" evidence="1">
    <location>
        <begin position="201"/>
        <end position="219"/>
    </location>
</feature>
<keyword evidence="1" id="KW-0812">Transmembrane</keyword>
<feature type="transmembrane region" description="Helical" evidence="1">
    <location>
        <begin position="96"/>
        <end position="114"/>
    </location>
</feature>
<feature type="transmembrane region" description="Helical" evidence="1">
    <location>
        <begin position="73"/>
        <end position="91"/>
    </location>
</feature>
<organism evidence="2">
    <name type="scientific">Oceaniferula spumae</name>
    <dbReference type="NCBI Taxonomy" id="2979115"/>
    <lineage>
        <taxon>Bacteria</taxon>
        <taxon>Pseudomonadati</taxon>
        <taxon>Verrucomicrobiota</taxon>
        <taxon>Verrucomicrobiia</taxon>
        <taxon>Verrucomicrobiales</taxon>
        <taxon>Verrucomicrobiaceae</taxon>
        <taxon>Oceaniferula</taxon>
    </lineage>
</organism>
<name>A0AAT9FS65_9BACT</name>
<evidence type="ECO:0000313" key="2">
    <source>
        <dbReference type="EMBL" id="BDS08875.1"/>
    </source>
</evidence>
<feature type="transmembrane region" description="Helical" evidence="1">
    <location>
        <begin position="6"/>
        <end position="27"/>
    </location>
</feature>